<keyword evidence="2 3" id="KW-0663">Pyridoxal phosphate</keyword>
<dbReference type="PANTHER" id="PTHR11808:SF35">
    <property type="entry name" value="CYSTATHIONINE GAMMA-SYNTHASE (AFU_ORTHOLOGUE AFUA_7G01590)"/>
    <property type="match status" value="1"/>
</dbReference>
<dbReference type="Pfam" id="PF01053">
    <property type="entry name" value="Cys_Met_Meta_PP"/>
    <property type="match status" value="1"/>
</dbReference>
<comment type="cofactor">
    <cofactor evidence="1 4">
        <name>pyridoxal 5'-phosphate</name>
        <dbReference type="ChEBI" id="CHEBI:597326"/>
    </cofactor>
</comment>
<feature type="modified residue" description="N6-(pyridoxal phosphate)lysine" evidence="3">
    <location>
        <position position="198"/>
    </location>
</feature>
<dbReference type="PANTHER" id="PTHR11808">
    <property type="entry name" value="TRANS-SULFURATION ENZYME FAMILY MEMBER"/>
    <property type="match status" value="1"/>
</dbReference>
<dbReference type="InterPro" id="IPR015421">
    <property type="entry name" value="PyrdxlP-dep_Trfase_major"/>
</dbReference>
<dbReference type="GO" id="GO:0019346">
    <property type="term" value="P:transsulfuration"/>
    <property type="evidence" value="ECO:0007669"/>
    <property type="project" value="InterPro"/>
</dbReference>
<accession>A0A164Q407</accession>
<organism evidence="5 6">
    <name type="scientific">Sistotremastrum niveocremeum HHB9708</name>
    <dbReference type="NCBI Taxonomy" id="1314777"/>
    <lineage>
        <taxon>Eukaryota</taxon>
        <taxon>Fungi</taxon>
        <taxon>Dikarya</taxon>
        <taxon>Basidiomycota</taxon>
        <taxon>Agaricomycotina</taxon>
        <taxon>Agaricomycetes</taxon>
        <taxon>Sistotremastrales</taxon>
        <taxon>Sistotremastraceae</taxon>
        <taxon>Sertulicium</taxon>
        <taxon>Sertulicium niveocremeum</taxon>
    </lineage>
</organism>
<evidence type="ECO:0000313" key="5">
    <source>
        <dbReference type="EMBL" id="KZS89308.1"/>
    </source>
</evidence>
<evidence type="ECO:0000256" key="4">
    <source>
        <dbReference type="RuleBase" id="RU362118"/>
    </source>
</evidence>
<dbReference type="OrthoDB" id="3512640at2759"/>
<evidence type="ECO:0000256" key="2">
    <source>
        <dbReference type="ARBA" id="ARBA00022898"/>
    </source>
</evidence>
<dbReference type="Gene3D" id="3.90.1150.10">
    <property type="entry name" value="Aspartate Aminotransferase, domain 1"/>
    <property type="match status" value="1"/>
</dbReference>
<dbReference type="InterPro" id="IPR015422">
    <property type="entry name" value="PyrdxlP-dep_Trfase_small"/>
</dbReference>
<reference evidence="5 6" key="1">
    <citation type="journal article" date="2016" name="Mol. Biol. Evol.">
        <title>Comparative Genomics of Early-Diverging Mushroom-Forming Fungi Provides Insights into the Origins of Lignocellulose Decay Capabilities.</title>
        <authorList>
            <person name="Nagy L.G."/>
            <person name="Riley R."/>
            <person name="Tritt A."/>
            <person name="Adam C."/>
            <person name="Daum C."/>
            <person name="Floudas D."/>
            <person name="Sun H."/>
            <person name="Yadav J.S."/>
            <person name="Pangilinan J."/>
            <person name="Larsson K.H."/>
            <person name="Matsuura K."/>
            <person name="Barry K."/>
            <person name="Labutti K."/>
            <person name="Kuo R."/>
            <person name="Ohm R.A."/>
            <person name="Bhattacharya S.S."/>
            <person name="Shirouzu T."/>
            <person name="Yoshinaga Y."/>
            <person name="Martin F.M."/>
            <person name="Grigoriev I.V."/>
            <person name="Hibbett D.S."/>
        </authorList>
    </citation>
    <scope>NUCLEOTIDE SEQUENCE [LARGE SCALE GENOMIC DNA]</scope>
    <source>
        <strain evidence="5 6">HHB9708</strain>
    </source>
</reference>
<dbReference type="Gene3D" id="3.40.640.10">
    <property type="entry name" value="Type I PLP-dependent aspartate aminotransferase-like (Major domain)"/>
    <property type="match status" value="1"/>
</dbReference>
<evidence type="ECO:0000256" key="3">
    <source>
        <dbReference type="PIRSR" id="PIRSR001434-2"/>
    </source>
</evidence>
<evidence type="ECO:0000256" key="1">
    <source>
        <dbReference type="ARBA" id="ARBA00001933"/>
    </source>
</evidence>
<sequence>MASKKDQPGLATRLIHADDVFHGPEVAPSISVSTTFRVDPTLTEADFDPTQPTYHVYSRYSQGTNVRTEKVLSSLCEGRALTYPSGLAASYAALVFSRPKRLAISGGYPGFHSTLEVYKKSRGSDFSLISLDDEYQEGDVAWLETPLNPTGESRNIKYYADKIHAVGGKLIVDSTFAPPPLQNPFKWGADVVMHSGTKYFAGHSDLLCGVLVVQSEQDWLTLWNDRTYSGSTLGSLESWLLLRSLRTVKLRVLRQSETATGLASWLNQVSNIPKGQTWDGVPGGVVTKVWHSSLQPTTAEFDPKAQLEGGFNATFSILLHDRETASLLTQKVKYLVRATSLGGVESLIEQRCTVDPNADPRLVRISVGVEDLKDLKDDFRRAFNEISATRAKL</sequence>
<dbReference type="AlphaFoldDB" id="A0A164Q407"/>
<dbReference type="InterPro" id="IPR015424">
    <property type="entry name" value="PyrdxlP-dep_Trfase"/>
</dbReference>
<dbReference type="Proteomes" id="UP000076722">
    <property type="component" value="Unassembled WGS sequence"/>
</dbReference>
<evidence type="ECO:0000313" key="6">
    <source>
        <dbReference type="Proteomes" id="UP000076722"/>
    </source>
</evidence>
<dbReference type="STRING" id="1314777.A0A164Q407"/>
<dbReference type="GO" id="GO:0030170">
    <property type="term" value="F:pyridoxal phosphate binding"/>
    <property type="evidence" value="ECO:0007669"/>
    <property type="project" value="InterPro"/>
</dbReference>
<dbReference type="InterPro" id="IPR000277">
    <property type="entry name" value="Cys/Met-Metab_PyrdxlP-dep_enz"/>
</dbReference>
<dbReference type="PROSITE" id="PS00868">
    <property type="entry name" value="CYS_MET_METAB_PP"/>
    <property type="match status" value="1"/>
</dbReference>
<keyword evidence="6" id="KW-1185">Reference proteome</keyword>
<dbReference type="InterPro" id="IPR054542">
    <property type="entry name" value="Cys_met_metab_PP"/>
</dbReference>
<dbReference type="PIRSF" id="PIRSF001434">
    <property type="entry name" value="CGS"/>
    <property type="match status" value="1"/>
</dbReference>
<dbReference type="GO" id="GO:0016846">
    <property type="term" value="F:carbon-sulfur lyase activity"/>
    <property type="evidence" value="ECO:0007669"/>
    <property type="project" value="TreeGrafter"/>
</dbReference>
<proteinExistence type="inferred from homology"/>
<protein>
    <submittedName>
        <fullName evidence="5">Cystathionine gamma-synthase</fullName>
    </submittedName>
</protein>
<dbReference type="GO" id="GO:0005737">
    <property type="term" value="C:cytoplasm"/>
    <property type="evidence" value="ECO:0007669"/>
    <property type="project" value="TreeGrafter"/>
</dbReference>
<dbReference type="EMBL" id="KV419428">
    <property type="protein sequence ID" value="KZS89308.1"/>
    <property type="molecule type" value="Genomic_DNA"/>
</dbReference>
<comment type="similarity">
    <text evidence="4">Belongs to the trans-sulfuration enzymes family.</text>
</comment>
<gene>
    <name evidence="5" type="ORF">SISNIDRAFT_458788</name>
</gene>
<name>A0A164Q407_9AGAM</name>
<dbReference type="SUPFAM" id="SSF53383">
    <property type="entry name" value="PLP-dependent transferases"/>
    <property type="match status" value="1"/>
</dbReference>